<evidence type="ECO:0000313" key="1">
    <source>
        <dbReference type="EMBL" id="KAL1493738.1"/>
    </source>
</evidence>
<proteinExistence type="predicted"/>
<dbReference type="Proteomes" id="UP001566132">
    <property type="component" value="Unassembled WGS sequence"/>
</dbReference>
<organism evidence="1 2">
    <name type="scientific">Hypothenemus hampei</name>
    <name type="common">Coffee berry borer</name>
    <dbReference type="NCBI Taxonomy" id="57062"/>
    <lineage>
        <taxon>Eukaryota</taxon>
        <taxon>Metazoa</taxon>
        <taxon>Ecdysozoa</taxon>
        <taxon>Arthropoda</taxon>
        <taxon>Hexapoda</taxon>
        <taxon>Insecta</taxon>
        <taxon>Pterygota</taxon>
        <taxon>Neoptera</taxon>
        <taxon>Endopterygota</taxon>
        <taxon>Coleoptera</taxon>
        <taxon>Polyphaga</taxon>
        <taxon>Cucujiformia</taxon>
        <taxon>Curculionidae</taxon>
        <taxon>Scolytinae</taxon>
        <taxon>Hypothenemus</taxon>
    </lineage>
</organism>
<evidence type="ECO:0000313" key="2">
    <source>
        <dbReference type="Proteomes" id="UP001566132"/>
    </source>
</evidence>
<dbReference type="AlphaFoldDB" id="A0ABD1EGF4"/>
<keyword evidence="2" id="KW-1185">Reference proteome</keyword>
<reference evidence="1 2" key="1">
    <citation type="submission" date="2024-05" db="EMBL/GenBank/DDBJ databases">
        <title>Genetic variation in Jamaican populations of the coffee berry borer (Hypothenemus hampei).</title>
        <authorList>
            <person name="Errbii M."/>
            <person name="Myrie A."/>
        </authorList>
    </citation>
    <scope>NUCLEOTIDE SEQUENCE [LARGE SCALE GENOMIC DNA]</scope>
    <source>
        <strain evidence="1">JA-Hopewell-2020-01-JO</strain>
        <tissue evidence="1">Whole body</tissue>
    </source>
</reference>
<dbReference type="EMBL" id="JBDJPC010000007">
    <property type="protein sequence ID" value="KAL1493738.1"/>
    <property type="molecule type" value="Genomic_DNA"/>
</dbReference>
<accession>A0ABD1EGF4</accession>
<sequence>MMTCQQKETEIQNYEEINANSDVIIFDLNDDDAVLIFPKIDAQINIIEEPDRNNNVNIPVEDSSLQEEPSAFHLQDQNIEVELKSKKKEDMPMEVET</sequence>
<name>A0ABD1EGF4_HYPHA</name>
<comment type="caution">
    <text evidence="1">The sequence shown here is derived from an EMBL/GenBank/DDBJ whole genome shotgun (WGS) entry which is preliminary data.</text>
</comment>
<protein>
    <submittedName>
        <fullName evidence="1">Uncharacterized protein</fullName>
    </submittedName>
</protein>
<gene>
    <name evidence="1" type="ORF">ABEB36_009432</name>
</gene>